<feature type="non-terminal residue" evidence="1">
    <location>
        <position position="120"/>
    </location>
</feature>
<accession>A0A2I0HU27</accession>
<comment type="caution">
    <text evidence="1">The sequence shown here is derived from an EMBL/GenBank/DDBJ whole genome shotgun (WGS) entry which is preliminary data.</text>
</comment>
<dbReference type="EMBL" id="PGOL01005437">
    <property type="protein sequence ID" value="PKI35217.1"/>
    <property type="molecule type" value="Genomic_DNA"/>
</dbReference>
<evidence type="ECO:0008006" key="3">
    <source>
        <dbReference type="Google" id="ProtNLM"/>
    </source>
</evidence>
<dbReference type="GO" id="GO:0016020">
    <property type="term" value="C:membrane"/>
    <property type="evidence" value="ECO:0007669"/>
    <property type="project" value="InterPro"/>
</dbReference>
<protein>
    <recommendedName>
        <fullName evidence="3">SLC26A/SulP transporter domain-containing protein</fullName>
    </recommendedName>
</protein>
<evidence type="ECO:0000313" key="1">
    <source>
        <dbReference type="EMBL" id="PKI35217.1"/>
    </source>
</evidence>
<gene>
    <name evidence="1" type="ORF">CRG98_044383</name>
</gene>
<dbReference type="Proteomes" id="UP000233551">
    <property type="component" value="Unassembled WGS sequence"/>
</dbReference>
<dbReference type="GO" id="GO:0055085">
    <property type="term" value="P:transmembrane transport"/>
    <property type="evidence" value="ECO:0007669"/>
    <property type="project" value="InterPro"/>
</dbReference>
<keyword evidence="2" id="KW-1185">Reference proteome</keyword>
<dbReference type="InterPro" id="IPR001902">
    <property type="entry name" value="SLC26A/SulP_fam"/>
</dbReference>
<organism evidence="1 2">
    <name type="scientific">Punica granatum</name>
    <name type="common">Pomegranate</name>
    <dbReference type="NCBI Taxonomy" id="22663"/>
    <lineage>
        <taxon>Eukaryota</taxon>
        <taxon>Viridiplantae</taxon>
        <taxon>Streptophyta</taxon>
        <taxon>Embryophyta</taxon>
        <taxon>Tracheophyta</taxon>
        <taxon>Spermatophyta</taxon>
        <taxon>Magnoliopsida</taxon>
        <taxon>eudicotyledons</taxon>
        <taxon>Gunneridae</taxon>
        <taxon>Pentapetalae</taxon>
        <taxon>rosids</taxon>
        <taxon>malvids</taxon>
        <taxon>Myrtales</taxon>
        <taxon>Lythraceae</taxon>
        <taxon>Punica</taxon>
    </lineage>
</organism>
<evidence type="ECO:0000313" key="2">
    <source>
        <dbReference type="Proteomes" id="UP000233551"/>
    </source>
</evidence>
<sequence>MEITSYASSSSRDLASIAAAADSVSSSYPSASSTTMPSSRPVKIIPLQHPSASAPSSSSSSGGGGGLFLRWKSKLKKMTWLDWVETFLPCSRWIRTYKWREYLQIDLLAGLTVGVMLVPQ</sequence>
<dbReference type="AlphaFoldDB" id="A0A2I0HU27"/>
<dbReference type="STRING" id="22663.A0A2I0HU27"/>
<reference evidence="1 2" key="1">
    <citation type="submission" date="2017-11" db="EMBL/GenBank/DDBJ databases">
        <title>De-novo sequencing of pomegranate (Punica granatum L.) genome.</title>
        <authorList>
            <person name="Akparov Z."/>
            <person name="Amiraslanov A."/>
            <person name="Hajiyeva S."/>
            <person name="Abbasov M."/>
            <person name="Kaur K."/>
            <person name="Hamwieh A."/>
            <person name="Solovyev V."/>
            <person name="Salamov A."/>
            <person name="Braich B."/>
            <person name="Kosarev P."/>
            <person name="Mahmoud A."/>
            <person name="Hajiyev E."/>
            <person name="Babayeva S."/>
            <person name="Izzatullayeva V."/>
            <person name="Mammadov A."/>
            <person name="Mammadov A."/>
            <person name="Sharifova S."/>
            <person name="Ojaghi J."/>
            <person name="Eynullazada K."/>
            <person name="Bayramov B."/>
            <person name="Abdulazimova A."/>
            <person name="Shahmuradov I."/>
        </authorList>
    </citation>
    <scope>NUCLEOTIDE SEQUENCE [LARGE SCALE GENOMIC DNA]</scope>
    <source>
        <strain evidence="2">cv. AG2017</strain>
        <tissue evidence="1">Leaf</tissue>
    </source>
</reference>
<dbReference type="PANTHER" id="PTHR11814">
    <property type="entry name" value="SULFATE TRANSPORTER"/>
    <property type="match status" value="1"/>
</dbReference>
<proteinExistence type="predicted"/>
<name>A0A2I0HU27_PUNGR</name>